<organism evidence="1 2">
    <name type="scientific">Pseudomarimonas salicorniae</name>
    <dbReference type="NCBI Taxonomy" id="2933270"/>
    <lineage>
        <taxon>Bacteria</taxon>
        <taxon>Pseudomonadati</taxon>
        <taxon>Pseudomonadota</taxon>
        <taxon>Gammaproteobacteria</taxon>
        <taxon>Lysobacterales</taxon>
        <taxon>Lysobacteraceae</taxon>
        <taxon>Pseudomarimonas</taxon>
    </lineage>
</organism>
<gene>
    <name evidence="1" type="ORF">M0G41_04780</name>
</gene>
<accession>A0ABT0GEK5</accession>
<dbReference type="Pfam" id="PF16811">
    <property type="entry name" value="TAtT"/>
    <property type="match status" value="1"/>
</dbReference>
<reference evidence="1" key="1">
    <citation type="submission" date="2022-04" db="EMBL/GenBank/DDBJ databases">
        <title>Lysobacter sp. CAU 1642 isolated from sea sand.</title>
        <authorList>
            <person name="Kim W."/>
        </authorList>
    </citation>
    <scope>NUCLEOTIDE SEQUENCE</scope>
    <source>
        <strain evidence="1">CAU 1642</strain>
    </source>
</reference>
<dbReference type="EMBL" id="JALNMH010000003">
    <property type="protein sequence ID" value="MCK7592983.1"/>
    <property type="molecule type" value="Genomic_DNA"/>
</dbReference>
<dbReference type="InterPro" id="IPR031823">
    <property type="entry name" value="TatT"/>
</dbReference>
<name>A0ABT0GEK5_9GAMM</name>
<dbReference type="Gene3D" id="1.25.40.920">
    <property type="entry name" value="TRAP transporter T-component"/>
    <property type="match status" value="1"/>
</dbReference>
<sequence length="281" mass="30336">MTPLRWLIACLGLLAIAGCASLLRPVGSGLDAGIRNHDDPATVSAALPAYLVLLDGLIEGRSDSAPLLSAAASLYGTYSGSFIDEPERAKRLSGRGFGYARRLACLDERSPLCRDLDGPVDRFVDSVAAHPAKDVETLYVLGSSWTGYIQAHSDDFRAIAALPKAQALLERVAAEDPRREQGMVFVYLGVLHSLRPSAVGGQPERGRAAFERAIVLSSGANLMAKTLFAQYYARLLFERPLHDRLVDEVLSADPVAPGLTLANTLAQERARQLKETADEFF</sequence>
<keyword evidence="2" id="KW-1185">Reference proteome</keyword>
<comment type="caution">
    <text evidence="1">The sequence shown here is derived from an EMBL/GenBank/DDBJ whole genome shotgun (WGS) entry which is preliminary data.</text>
</comment>
<protein>
    <submittedName>
        <fullName evidence="1">TRAP transporter TatT component family protein</fullName>
    </submittedName>
</protein>
<evidence type="ECO:0000313" key="2">
    <source>
        <dbReference type="Proteomes" id="UP001431449"/>
    </source>
</evidence>
<dbReference type="PROSITE" id="PS51257">
    <property type="entry name" value="PROKAR_LIPOPROTEIN"/>
    <property type="match status" value="1"/>
</dbReference>
<proteinExistence type="predicted"/>
<dbReference type="InterPro" id="IPR038537">
    <property type="entry name" value="TatT_sf"/>
</dbReference>
<evidence type="ECO:0000313" key="1">
    <source>
        <dbReference type="EMBL" id="MCK7592983.1"/>
    </source>
</evidence>
<dbReference type="RefSeq" id="WP_248205802.1">
    <property type="nucleotide sequence ID" value="NZ_JALNMH010000003.1"/>
</dbReference>
<dbReference type="Proteomes" id="UP001431449">
    <property type="component" value="Unassembled WGS sequence"/>
</dbReference>